<dbReference type="InterPro" id="IPR027417">
    <property type="entry name" value="P-loop_NTPase"/>
</dbReference>
<dbReference type="EMBL" id="JAPQKP010000003">
    <property type="protein sequence ID" value="KAJ5199307.1"/>
    <property type="molecule type" value="Genomic_DNA"/>
</dbReference>
<organism evidence="3 4">
    <name type="scientific">Penicillium cf. griseofulvum</name>
    <dbReference type="NCBI Taxonomy" id="2972120"/>
    <lineage>
        <taxon>Eukaryota</taxon>
        <taxon>Fungi</taxon>
        <taxon>Dikarya</taxon>
        <taxon>Ascomycota</taxon>
        <taxon>Pezizomycotina</taxon>
        <taxon>Eurotiomycetes</taxon>
        <taxon>Eurotiomycetidae</taxon>
        <taxon>Eurotiales</taxon>
        <taxon>Aspergillaceae</taxon>
        <taxon>Penicillium</taxon>
    </lineage>
</organism>
<comment type="caution">
    <text evidence="3">The sequence shown here is derived from an EMBL/GenBank/DDBJ whole genome shotgun (WGS) entry which is preliminary data.</text>
</comment>
<name>A0A9W9JMV4_9EURO</name>
<evidence type="ECO:0000256" key="1">
    <source>
        <dbReference type="SAM" id="Coils"/>
    </source>
</evidence>
<keyword evidence="1" id="KW-0175">Coiled coil</keyword>
<evidence type="ECO:0000259" key="2">
    <source>
        <dbReference type="Pfam" id="PF01926"/>
    </source>
</evidence>
<evidence type="ECO:0000313" key="4">
    <source>
        <dbReference type="Proteomes" id="UP001150879"/>
    </source>
</evidence>
<proteinExistence type="predicted"/>
<dbReference type="Proteomes" id="UP001150879">
    <property type="component" value="Unassembled WGS sequence"/>
</dbReference>
<sequence>MDMRSVSQTERFAAFTGVSKPGPSDKFFLVMGMTGSGKSTFVGRCTGEDVTVGHGLYSCTSSIDVFEFQCNDHKVYLIDTPGFNDTNRSDIDTLSVLATYLGASYANGVRIHGILMLHPISDNRMSGSSVRNLNMMKAMCGFASYSNLAIATTMWSERSPLCKQREVQLLSDERFFGGLISRGATTFRHNEKGLLGSLEEITSARRIVTHLILQSEKYPPAVLELQREIVDQGKVIGETKAGLKKAIETEIAQKNTKHAAEMQELKADLEKQMRKTEQDKQALQKSMNDFHKDEERAWKKRLKALEQRFLEELEAKEEELRDMEESLAEIRKDRIRRSKQSHKTTLELERYEQEIDNVREEITEARNTHEKLSGQKGNLFNGAANGIASALGGGLLCTLL</sequence>
<dbReference type="Gene3D" id="3.40.50.300">
    <property type="entry name" value="P-loop containing nucleotide triphosphate hydrolases"/>
    <property type="match status" value="1"/>
</dbReference>
<dbReference type="SUPFAM" id="SSF52540">
    <property type="entry name" value="P-loop containing nucleoside triphosphate hydrolases"/>
    <property type="match status" value="2"/>
</dbReference>
<keyword evidence="4" id="KW-1185">Reference proteome</keyword>
<protein>
    <recommendedName>
        <fullName evidence="2">G domain-containing protein</fullName>
    </recommendedName>
</protein>
<evidence type="ECO:0000313" key="3">
    <source>
        <dbReference type="EMBL" id="KAJ5199307.1"/>
    </source>
</evidence>
<accession>A0A9W9JMV4</accession>
<reference evidence="3" key="1">
    <citation type="submission" date="2022-11" db="EMBL/GenBank/DDBJ databases">
        <authorList>
            <person name="Petersen C."/>
        </authorList>
    </citation>
    <scope>NUCLEOTIDE SEQUENCE</scope>
    <source>
        <strain evidence="3">IBT 16849</strain>
    </source>
</reference>
<gene>
    <name evidence="3" type="ORF">N7472_004511</name>
</gene>
<dbReference type="CDD" id="cd00882">
    <property type="entry name" value="Ras_like_GTPase"/>
    <property type="match status" value="1"/>
</dbReference>
<feature type="domain" description="G" evidence="2">
    <location>
        <begin position="29"/>
        <end position="85"/>
    </location>
</feature>
<dbReference type="InterPro" id="IPR006073">
    <property type="entry name" value="GTP-bd"/>
</dbReference>
<reference evidence="3" key="2">
    <citation type="journal article" date="2023" name="IMA Fungus">
        <title>Comparative genomic study of the Penicillium genus elucidates a diverse pangenome and 15 lateral gene transfer events.</title>
        <authorList>
            <person name="Petersen C."/>
            <person name="Sorensen T."/>
            <person name="Nielsen M.R."/>
            <person name="Sondergaard T.E."/>
            <person name="Sorensen J.L."/>
            <person name="Fitzpatrick D.A."/>
            <person name="Frisvad J.C."/>
            <person name="Nielsen K.L."/>
        </authorList>
    </citation>
    <scope>NUCLEOTIDE SEQUENCE</scope>
    <source>
        <strain evidence="3">IBT 16849</strain>
    </source>
</reference>
<feature type="coiled-coil region" evidence="1">
    <location>
        <begin position="252"/>
        <end position="375"/>
    </location>
</feature>
<dbReference type="Pfam" id="PF01926">
    <property type="entry name" value="MMR_HSR1"/>
    <property type="match status" value="1"/>
</dbReference>
<dbReference type="GO" id="GO:0005525">
    <property type="term" value="F:GTP binding"/>
    <property type="evidence" value="ECO:0007669"/>
    <property type="project" value="InterPro"/>
</dbReference>
<dbReference type="AlphaFoldDB" id="A0A9W9JMV4"/>